<accession>A0A7W4LVS7</accession>
<dbReference type="Proteomes" id="UP000587477">
    <property type="component" value="Chromosome"/>
</dbReference>
<dbReference type="Pfam" id="PF14176">
    <property type="entry name" value="YxiJ"/>
    <property type="match status" value="1"/>
</dbReference>
<reference evidence="2" key="1">
    <citation type="submission" date="2020-10" db="EMBL/GenBank/DDBJ databases">
        <title>Complete genome sequence of Bacillus velezensis NST6.</title>
        <authorList>
            <person name="Choi J."/>
        </authorList>
    </citation>
    <scope>NUCLEOTIDE SEQUENCE [LARGE SCALE GENOMIC DNA]</scope>
    <source>
        <strain evidence="2">NST6</strain>
    </source>
</reference>
<dbReference type="AlphaFoldDB" id="A0A7W4LVS7"/>
<protein>
    <submittedName>
        <fullName evidence="1">Immunity protein WapI</fullName>
    </submittedName>
</protein>
<name>A0A7W4LVS7_BACVE</name>
<gene>
    <name evidence="1" type="primary">wapI_2</name>
    <name evidence="1" type="ORF">BACVE_001894</name>
</gene>
<evidence type="ECO:0000313" key="1">
    <source>
        <dbReference type="EMBL" id="QOY26883.1"/>
    </source>
</evidence>
<organism evidence="1 2">
    <name type="scientific">Bacillus velezensis</name>
    <dbReference type="NCBI Taxonomy" id="492670"/>
    <lineage>
        <taxon>Bacteria</taxon>
        <taxon>Bacillati</taxon>
        <taxon>Bacillota</taxon>
        <taxon>Bacilli</taxon>
        <taxon>Bacillales</taxon>
        <taxon>Bacillaceae</taxon>
        <taxon>Bacillus</taxon>
        <taxon>Bacillus amyloliquefaciens group</taxon>
    </lineage>
</organism>
<proteinExistence type="predicted"/>
<evidence type="ECO:0000313" key="2">
    <source>
        <dbReference type="Proteomes" id="UP000587477"/>
    </source>
</evidence>
<dbReference type="EMBL" id="CP063687">
    <property type="protein sequence ID" value="QOY26883.1"/>
    <property type="molecule type" value="Genomic_DNA"/>
</dbReference>
<dbReference type="InterPro" id="IPR025551">
    <property type="entry name" value="WapI/YxiJ-like"/>
</dbReference>
<sequence length="135" mass="15726">MNSFRLNEMLRSNRYSLNDDLIRNLKFHKKELKGPLPSDAGSFEEDFEGVACAGDFYEYFALVCGSLDVVLANKQMPKWQRKALYKSFFELYPQYAHLENALTDYPELSRDIGRHERARRLLVSILNNSKGRLLT</sequence>